<dbReference type="Pfam" id="PF07660">
    <property type="entry name" value="STN"/>
    <property type="match status" value="1"/>
</dbReference>
<keyword evidence="5 10" id="KW-0812">Transmembrane</keyword>
<dbReference type="PROSITE" id="PS52016">
    <property type="entry name" value="TONB_DEPENDENT_REC_3"/>
    <property type="match status" value="1"/>
</dbReference>
<evidence type="ECO:0000256" key="8">
    <source>
        <dbReference type="ARBA" id="ARBA00023136"/>
    </source>
</evidence>
<dbReference type="InterPro" id="IPR011662">
    <property type="entry name" value="Secretin/TonB_short_N"/>
</dbReference>
<dbReference type="Gene3D" id="2.40.170.20">
    <property type="entry name" value="TonB-dependent receptor, beta-barrel domain"/>
    <property type="match status" value="1"/>
</dbReference>
<evidence type="ECO:0000259" key="15">
    <source>
        <dbReference type="Pfam" id="PF07715"/>
    </source>
</evidence>
<evidence type="ECO:0000256" key="4">
    <source>
        <dbReference type="ARBA" id="ARBA00022496"/>
    </source>
</evidence>
<dbReference type="InterPro" id="IPR008969">
    <property type="entry name" value="CarboxyPept-like_regulatory"/>
</dbReference>
<feature type="transmembrane region" description="Helical" evidence="12">
    <location>
        <begin position="21"/>
        <end position="41"/>
    </location>
</feature>
<comment type="similarity">
    <text evidence="10 11">Belongs to the TonB-dependent receptor family.</text>
</comment>
<evidence type="ECO:0000313" key="17">
    <source>
        <dbReference type="Proteomes" id="UP000293874"/>
    </source>
</evidence>
<dbReference type="SUPFAM" id="SSF49464">
    <property type="entry name" value="Carboxypeptidase regulatory domain-like"/>
    <property type="match status" value="1"/>
</dbReference>
<proteinExistence type="inferred from homology"/>
<keyword evidence="7 11" id="KW-0798">TonB box</keyword>
<keyword evidence="17" id="KW-1185">Reference proteome</keyword>
<keyword evidence="12" id="KW-1133">Transmembrane helix</keyword>
<accession>A0A4Q7N2Q4</accession>
<keyword evidence="4" id="KW-0406">Ion transport</keyword>
<evidence type="ECO:0000256" key="10">
    <source>
        <dbReference type="PROSITE-ProRule" id="PRU01360"/>
    </source>
</evidence>
<keyword evidence="9 10" id="KW-0998">Cell outer membrane</keyword>
<feature type="domain" description="TonB-dependent receptor-like beta-barrel" evidence="13">
    <location>
        <begin position="587"/>
        <end position="1098"/>
    </location>
</feature>
<evidence type="ECO:0000256" key="2">
    <source>
        <dbReference type="ARBA" id="ARBA00022448"/>
    </source>
</evidence>
<dbReference type="NCBIfam" id="TIGR04056">
    <property type="entry name" value="OMP_RagA_SusC"/>
    <property type="match status" value="1"/>
</dbReference>
<evidence type="ECO:0000256" key="1">
    <source>
        <dbReference type="ARBA" id="ARBA00004571"/>
    </source>
</evidence>
<feature type="domain" description="TonB-dependent receptor plug" evidence="15">
    <location>
        <begin position="232"/>
        <end position="368"/>
    </location>
</feature>
<dbReference type="EMBL" id="SGXA01000001">
    <property type="protein sequence ID" value="RZS75239.1"/>
    <property type="molecule type" value="Genomic_DNA"/>
</dbReference>
<dbReference type="InterPro" id="IPR036942">
    <property type="entry name" value="Beta-barrel_TonB_sf"/>
</dbReference>
<dbReference type="Pfam" id="PF13715">
    <property type="entry name" value="CarbopepD_reg_2"/>
    <property type="match status" value="1"/>
</dbReference>
<dbReference type="Gene3D" id="2.170.130.10">
    <property type="entry name" value="TonB-dependent receptor, plug domain"/>
    <property type="match status" value="1"/>
</dbReference>
<protein>
    <submittedName>
        <fullName evidence="16">TonB-linked SusC/RagA family outer membrane protein</fullName>
    </submittedName>
</protein>
<evidence type="ECO:0000256" key="9">
    <source>
        <dbReference type="ARBA" id="ARBA00023237"/>
    </source>
</evidence>
<feature type="domain" description="Secretin/TonB short N-terminal" evidence="14">
    <location>
        <begin position="70"/>
        <end position="121"/>
    </location>
</feature>
<evidence type="ECO:0000256" key="7">
    <source>
        <dbReference type="ARBA" id="ARBA00023077"/>
    </source>
</evidence>
<evidence type="ECO:0000259" key="14">
    <source>
        <dbReference type="Pfam" id="PF07660"/>
    </source>
</evidence>
<dbReference type="GO" id="GO:0006826">
    <property type="term" value="P:iron ion transport"/>
    <property type="evidence" value="ECO:0007669"/>
    <property type="project" value="UniProtKB-KW"/>
</dbReference>
<dbReference type="InterPro" id="IPR012910">
    <property type="entry name" value="Plug_dom"/>
</dbReference>
<dbReference type="NCBIfam" id="TIGR04057">
    <property type="entry name" value="SusC_RagA_signa"/>
    <property type="match status" value="1"/>
</dbReference>
<reference evidence="16 17" key="1">
    <citation type="submission" date="2019-02" db="EMBL/GenBank/DDBJ databases">
        <title>Genomic Encyclopedia of Type Strains, Phase IV (KMG-IV): sequencing the most valuable type-strain genomes for metagenomic binning, comparative biology and taxonomic classification.</title>
        <authorList>
            <person name="Goeker M."/>
        </authorList>
    </citation>
    <scope>NUCLEOTIDE SEQUENCE [LARGE SCALE GENOMIC DNA]</scope>
    <source>
        <strain evidence="16 17">DSM 18116</strain>
    </source>
</reference>
<dbReference type="Pfam" id="PF07715">
    <property type="entry name" value="Plug"/>
    <property type="match status" value="1"/>
</dbReference>
<dbReference type="Proteomes" id="UP000293874">
    <property type="component" value="Unassembled WGS sequence"/>
</dbReference>
<keyword evidence="2 10" id="KW-0813">Transport</keyword>
<comment type="subcellular location">
    <subcellularLocation>
        <location evidence="1 10">Cell outer membrane</location>
        <topology evidence="1 10">Multi-pass membrane protein</topology>
    </subcellularLocation>
</comment>
<gene>
    <name evidence="16" type="ORF">EV199_1102</name>
</gene>
<keyword evidence="8 10" id="KW-0472">Membrane</keyword>
<organism evidence="16 17">
    <name type="scientific">Pseudobacter ginsenosidimutans</name>
    <dbReference type="NCBI Taxonomy" id="661488"/>
    <lineage>
        <taxon>Bacteria</taxon>
        <taxon>Pseudomonadati</taxon>
        <taxon>Bacteroidota</taxon>
        <taxon>Chitinophagia</taxon>
        <taxon>Chitinophagales</taxon>
        <taxon>Chitinophagaceae</taxon>
        <taxon>Pseudobacter</taxon>
    </lineage>
</organism>
<sequence>MQKTANGHPSVQWGRRRLSKIFLVMKLTALFLTIAFVHAFAGTKAQQITISGKDFTYVQVFAAIKKQTGYVVAATPDLFAGNRKISLTVKDLPLKEFLDIILKDQPFMYDIDGKTIFISRKKVNESAGTTQQITSAVLPDNTPVTGVVFSEKNTPLSGVSVLVKKTNRGTITDNQGGFTIQAETGDILSFSSVGYTSQEVKVTGGTVIVKLKLAVSMLDETQIIAYGKTTKRLSTGNIGTIKGEDIEKQPVFTVLEAIAGRVPGVIITPMQGNSAAPVKVNIRGRNTINPNVISDPLYVVDGVPLNNLNSSPWMSGVSYQTGAVQAGRTILNGENPLLSINPKDIESIDILKDADATAIYGSRGANGVILITTKRGKPGPTSFSLQVANGFKSVMKYPKLMNTEQYLAVRREAFLNDGITPNRFNAPDLTIWDQQKYTDWQRSFGSSGNELNVNAGLSGGMGQTVYRISANHTSTTELFNNGGGNKRSSLSLSLGHASINQKFKLDFNTSMALSDLLVYSTSGLNSLPPNAPDLFDAKGKLNFEPYRGENSSLYELGVLKRSSSSKSFYLQSTLMLQYEILKGLQVSVNAGFNTDQNENNTLTPSASLDLYYPSQTSLAYFGSSNRRSFNIDPQIMYRTMIGRGRLTAQLIASMQESESRGLTTEARDFPNDNLIKSQNNARTRFTGEGYAQHRYLSAAGIIKYSWDDKYVISLNARRDGSSRFGPGKRFGDFGSIGLAWIMSDENWVRSVMPEWMSFVKLRGSVGTTGSDNIGDYEFLSRWGNTLSLTNDRIQFGYMGLNSFSILRALYQDFQWESTRKSELAAQFGFLQNKLNLEISYYSNLSSNQLTQVPMPVYTGFQNVTANWPAKVRNSGIEAALNWNAITTKDWGLTFNFNIGRNRNKLVDFPGMDDTRYKSEYKIGDPLTVRYMLHYTGIDPLTGEYSFEDHNKNGVIDNSGGVVPAAGRPDDRYVKLDLAPKYSGGFGFNLTWRQLAVSSQFTFINKLSPDPYLQLRAGDMDNSMMPADILENHWKKPGDIVKYAKFTTVTGTSITNADAYYTNGSYVRMSTLSIRYQAPEKWVRKVHMKNASIGISSNNLFTITSYKGFDPDISTLNGLSPIPRIIATNLIFNF</sequence>
<dbReference type="Pfam" id="PF00593">
    <property type="entry name" value="TonB_dep_Rec_b-barrel"/>
    <property type="match status" value="1"/>
</dbReference>
<keyword evidence="3 10" id="KW-1134">Transmembrane beta strand</keyword>
<keyword evidence="6" id="KW-0408">Iron</keyword>
<dbReference type="Gene3D" id="2.60.40.1120">
    <property type="entry name" value="Carboxypeptidase-like, regulatory domain"/>
    <property type="match status" value="1"/>
</dbReference>
<keyword evidence="4" id="KW-0410">Iron transport</keyword>
<dbReference type="SUPFAM" id="SSF56935">
    <property type="entry name" value="Porins"/>
    <property type="match status" value="1"/>
</dbReference>
<dbReference type="InterPro" id="IPR000531">
    <property type="entry name" value="Beta-barrel_TonB"/>
</dbReference>
<dbReference type="AlphaFoldDB" id="A0A4Q7N2Q4"/>
<name>A0A4Q7N2Q4_9BACT</name>
<evidence type="ECO:0000256" key="3">
    <source>
        <dbReference type="ARBA" id="ARBA00022452"/>
    </source>
</evidence>
<dbReference type="InterPro" id="IPR039426">
    <property type="entry name" value="TonB-dep_rcpt-like"/>
</dbReference>
<evidence type="ECO:0000259" key="13">
    <source>
        <dbReference type="Pfam" id="PF00593"/>
    </source>
</evidence>
<dbReference type="GO" id="GO:0009279">
    <property type="term" value="C:cell outer membrane"/>
    <property type="evidence" value="ECO:0007669"/>
    <property type="project" value="UniProtKB-SubCell"/>
</dbReference>
<dbReference type="InterPro" id="IPR037066">
    <property type="entry name" value="Plug_dom_sf"/>
</dbReference>
<dbReference type="InterPro" id="IPR023996">
    <property type="entry name" value="TonB-dep_OMP_SusC/RagA"/>
</dbReference>
<evidence type="ECO:0000256" key="6">
    <source>
        <dbReference type="ARBA" id="ARBA00023004"/>
    </source>
</evidence>
<evidence type="ECO:0000256" key="12">
    <source>
        <dbReference type="SAM" id="Phobius"/>
    </source>
</evidence>
<evidence type="ECO:0000313" key="16">
    <source>
        <dbReference type="EMBL" id="RZS75239.1"/>
    </source>
</evidence>
<evidence type="ECO:0000256" key="5">
    <source>
        <dbReference type="ARBA" id="ARBA00022692"/>
    </source>
</evidence>
<evidence type="ECO:0000256" key="11">
    <source>
        <dbReference type="RuleBase" id="RU003357"/>
    </source>
</evidence>
<comment type="caution">
    <text evidence="16">The sequence shown here is derived from an EMBL/GenBank/DDBJ whole genome shotgun (WGS) entry which is preliminary data.</text>
</comment>
<dbReference type="InterPro" id="IPR023997">
    <property type="entry name" value="TonB-dep_OMP_SusC/RagA_CS"/>
</dbReference>